<keyword evidence="2" id="KW-1133">Transmembrane helix</keyword>
<dbReference type="SMART" id="SM00327">
    <property type="entry name" value="VWA"/>
    <property type="match status" value="1"/>
</dbReference>
<gene>
    <name evidence="4" type="ORF">U5817_01535</name>
</gene>
<dbReference type="PANTHER" id="PTHR22550">
    <property type="entry name" value="SPORE GERMINATION PROTEIN"/>
    <property type="match status" value="1"/>
</dbReference>
<keyword evidence="2" id="KW-0472">Membrane</keyword>
<dbReference type="InterPro" id="IPR050768">
    <property type="entry name" value="UPF0353/GerABKA_families"/>
</dbReference>
<keyword evidence="5" id="KW-1185">Reference proteome</keyword>
<organism evidence="4 5">
    <name type="scientific">Aromatoleum evansii</name>
    <name type="common">Azoarcus evansii</name>
    <dbReference type="NCBI Taxonomy" id="59406"/>
    <lineage>
        <taxon>Bacteria</taxon>
        <taxon>Pseudomonadati</taxon>
        <taxon>Pseudomonadota</taxon>
        <taxon>Betaproteobacteria</taxon>
        <taxon>Rhodocyclales</taxon>
        <taxon>Rhodocyclaceae</taxon>
        <taxon>Aromatoleum</taxon>
    </lineage>
</organism>
<feature type="domain" description="VWFA" evidence="3">
    <location>
        <begin position="93"/>
        <end position="285"/>
    </location>
</feature>
<dbReference type="Pfam" id="PF00092">
    <property type="entry name" value="VWA"/>
    <property type="match status" value="1"/>
</dbReference>
<evidence type="ECO:0000259" key="3">
    <source>
        <dbReference type="PROSITE" id="PS50234"/>
    </source>
</evidence>
<name>A0ABZ1ALK9_AROEV</name>
<dbReference type="InterPro" id="IPR036465">
    <property type="entry name" value="vWFA_dom_sf"/>
</dbReference>
<feature type="region of interest" description="Disordered" evidence="1">
    <location>
        <begin position="236"/>
        <end position="255"/>
    </location>
</feature>
<dbReference type="EMBL" id="CP141259">
    <property type="protein sequence ID" value="WRL46755.1"/>
    <property type="molecule type" value="Genomic_DNA"/>
</dbReference>
<dbReference type="Proteomes" id="UP001626593">
    <property type="component" value="Chromosome"/>
</dbReference>
<dbReference type="Gene3D" id="3.40.50.410">
    <property type="entry name" value="von Willebrand factor, type A domain"/>
    <property type="match status" value="1"/>
</dbReference>
<evidence type="ECO:0000256" key="2">
    <source>
        <dbReference type="SAM" id="Phobius"/>
    </source>
</evidence>
<evidence type="ECO:0000313" key="4">
    <source>
        <dbReference type="EMBL" id="WRL46755.1"/>
    </source>
</evidence>
<evidence type="ECO:0000256" key="1">
    <source>
        <dbReference type="SAM" id="MobiDB-lite"/>
    </source>
</evidence>
<dbReference type="RefSeq" id="WP_407279489.1">
    <property type="nucleotide sequence ID" value="NZ_CP141259.1"/>
</dbReference>
<sequence>MSFAWPWMLAFLPLPWLLRRWWPATTPTPALRVPSVAAFATGRTEGSPTSPPEVRQHAARRWFAACAWALLLVAAARPQGLADPAQVAMSGRDLMIALDVSASMATRDLNLDGRPVERLHAARTLARDFVLRRDGDRIGLIVFGSETYLHTPLTWDIHALADGLSATGTGLAGRETAIGDAIGLAVRRMREQSGNARVLILLTDGANTAGKLTPEQASWIAQREGVRIHVVGIGSRTARPSSPEAAQDSSADLDERTLRSIAEQTGGSYHRATDAAALAAFYREMESIEPIDGADAIIRTRQELYPWPLGAALACALLLGALGRHEAARRRS</sequence>
<evidence type="ECO:0000313" key="5">
    <source>
        <dbReference type="Proteomes" id="UP001626593"/>
    </source>
</evidence>
<protein>
    <submittedName>
        <fullName evidence="4">VWA domain-containing protein</fullName>
    </submittedName>
</protein>
<dbReference type="PROSITE" id="PS50234">
    <property type="entry name" value="VWFA"/>
    <property type="match status" value="1"/>
</dbReference>
<keyword evidence="2" id="KW-0812">Transmembrane</keyword>
<proteinExistence type="predicted"/>
<accession>A0ABZ1ALK9</accession>
<feature type="transmembrane region" description="Helical" evidence="2">
    <location>
        <begin position="304"/>
        <end position="322"/>
    </location>
</feature>
<dbReference type="PANTHER" id="PTHR22550:SF18">
    <property type="entry name" value="VWFA DOMAIN-CONTAINING PROTEIN"/>
    <property type="match status" value="1"/>
</dbReference>
<dbReference type="SUPFAM" id="SSF53300">
    <property type="entry name" value="vWA-like"/>
    <property type="match status" value="1"/>
</dbReference>
<dbReference type="InterPro" id="IPR002035">
    <property type="entry name" value="VWF_A"/>
</dbReference>
<reference evidence="4 5" key="1">
    <citation type="submission" date="2023-12" db="EMBL/GenBank/DDBJ databases">
        <title>A. evansii MAY27, complete genome.</title>
        <authorList>
            <person name="Wang Y."/>
        </authorList>
    </citation>
    <scope>NUCLEOTIDE SEQUENCE [LARGE SCALE GENOMIC DNA]</scope>
    <source>
        <strain evidence="4 5">MAY27</strain>
    </source>
</reference>